<reference evidence="14 15" key="1">
    <citation type="submission" date="2016-11" db="EMBL/GenBank/DDBJ databases">
        <title>Study of marine rhodopsin-containing bacteria.</title>
        <authorList>
            <person name="Yoshizawa S."/>
            <person name="Kumagai Y."/>
            <person name="Kogure K."/>
        </authorList>
    </citation>
    <scope>NUCLEOTIDE SEQUENCE [LARGE SCALE GENOMIC DNA]</scope>
    <source>
        <strain evidence="14 15">SG-29</strain>
    </source>
</reference>
<dbReference type="CDD" id="cd00805">
    <property type="entry name" value="TyrRS_core"/>
    <property type="match status" value="1"/>
</dbReference>
<evidence type="ECO:0000259" key="13">
    <source>
        <dbReference type="Pfam" id="PF22421"/>
    </source>
</evidence>
<dbReference type="GO" id="GO:0004831">
    <property type="term" value="F:tyrosine-tRNA ligase activity"/>
    <property type="evidence" value="ECO:0007669"/>
    <property type="project" value="UniProtKB-UniRule"/>
</dbReference>
<dbReference type="PROSITE" id="PS50889">
    <property type="entry name" value="S4"/>
    <property type="match status" value="1"/>
</dbReference>
<organism evidence="14 15">
    <name type="scientific">Rubricoccus marinus</name>
    <dbReference type="NCBI Taxonomy" id="716817"/>
    <lineage>
        <taxon>Bacteria</taxon>
        <taxon>Pseudomonadati</taxon>
        <taxon>Rhodothermota</taxon>
        <taxon>Rhodothermia</taxon>
        <taxon>Rhodothermales</taxon>
        <taxon>Rubricoccaceae</taxon>
        <taxon>Rubricoccus</taxon>
    </lineage>
</organism>
<dbReference type="FunFam" id="3.40.50.620:FF:000008">
    <property type="entry name" value="Tyrosine--tRNA ligase"/>
    <property type="match status" value="1"/>
</dbReference>
<evidence type="ECO:0000256" key="4">
    <source>
        <dbReference type="ARBA" id="ARBA00022741"/>
    </source>
</evidence>
<dbReference type="InterPro" id="IPR024107">
    <property type="entry name" value="Tyr-tRNA-ligase_bac_1"/>
</dbReference>
<dbReference type="Proteomes" id="UP000216446">
    <property type="component" value="Unassembled WGS sequence"/>
</dbReference>
<dbReference type="SUPFAM" id="SSF52374">
    <property type="entry name" value="Nucleotidylyl transferase"/>
    <property type="match status" value="1"/>
</dbReference>
<evidence type="ECO:0000256" key="1">
    <source>
        <dbReference type="ARBA" id="ARBA00004496"/>
    </source>
</evidence>
<feature type="short sequence motif" description="'HIGH' region" evidence="11">
    <location>
        <begin position="37"/>
        <end position="46"/>
    </location>
</feature>
<feature type="binding site" evidence="11">
    <location>
        <position position="231"/>
    </location>
    <ligand>
        <name>ATP</name>
        <dbReference type="ChEBI" id="CHEBI:30616"/>
    </ligand>
</feature>
<dbReference type="PANTHER" id="PTHR11766:SF0">
    <property type="entry name" value="TYROSINE--TRNA LIGASE, MITOCHONDRIAL"/>
    <property type="match status" value="1"/>
</dbReference>
<dbReference type="RefSeq" id="WP_094545384.1">
    <property type="nucleotide sequence ID" value="NZ_MQWB01000001.1"/>
</dbReference>
<gene>
    <name evidence="11" type="primary">tyrS</name>
    <name evidence="14" type="ORF">BSZ36_01435</name>
</gene>
<dbReference type="Gene3D" id="1.10.240.10">
    <property type="entry name" value="Tyrosyl-Transfer RNA Synthetase"/>
    <property type="match status" value="1"/>
</dbReference>
<evidence type="ECO:0000313" key="15">
    <source>
        <dbReference type="Proteomes" id="UP000216446"/>
    </source>
</evidence>
<comment type="subunit">
    <text evidence="11">Homodimer.</text>
</comment>
<evidence type="ECO:0000256" key="12">
    <source>
        <dbReference type="PROSITE-ProRule" id="PRU00182"/>
    </source>
</evidence>
<keyword evidence="3 11" id="KW-0436">Ligase</keyword>
<evidence type="ECO:0000256" key="5">
    <source>
        <dbReference type="ARBA" id="ARBA00022840"/>
    </source>
</evidence>
<dbReference type="GO" id="GO:0006437">
    <property type="term" value="P:tyrosyl-tRNA aminoacylation"/>
    <property type="evidence" value="ECO:0007669"/>
    <property type="project" value="UniProtKB-UniRule"/>
</dbReference>
<dbReference type="EMBL" id="MQWB01000001">
    <property type="protein sequence ID" value="OZC01765.1"/>
    <property type="molecule type" value="Genomic_DNA"/>
</dbReference>
<comment type="catalytic activity">
    <reaction evidence="9 11">
        <text>tRNA(Tyr) + L-tyrosine + ATP = L-tyrosyl-tRNA(Tyr) + AMP + diphosphate + H(+)</text>
        <dbReference type="Rhea" id="RHEA:10220"/>
        <dbReference type="Rhea" id="RHEA-COMP:9706"/>
        <dbReference type="Rhea" id="RHEA-COMP:9707"/>
        <dbReference type="ChEBI" id="CHEBI:15378"/>
        <dbReference type="ChEBI" id="CHEBI:30616"/>
        <dbReference type="ChEBI" id="CHEBI:33019"/>
        <dbReference type="ChEBI" id="CHEBI:58315"/>
        <dbReference type="ChEBI" id="CHEBI:78442"/>
        <dbReference type="ChEBI" id="CHEBI:78536"/>
        <dbReference type="ChEBI" id="CHEBI:456215"/>
        <dbReference type="EC" id="6.1.1.1"/>
    </reaction>
</comment>
<comment type="similarity">
    <text evidence="10 11">Belongs to the class-I aminoacyl-tRNA synthetase family. TyrS type 1 subfamily.</text>
</comment>
<dbReference type="InterPro" id="IPR036986">
    <property type="entry name" value="S4_RNA-bd_sf"/>
</dbReference>
<dbReference type="FunFam" id="1.10.240.10:FF:000001">
    <property type="entry name" value="Tyrosine--tRNA ligase"/>
    <property type="match status" value="1"/>
</dbReference>
<dbReference type="GO" id="GO:0005829">
    <property type="term" value="C:cytosol"/>
    <property type="evidence" value="ECO:0007669"/>
    <property type="project" value="TreeGrafter"/>
</dbReference>
<comment type="caution">
    <text evidence="14">The sequence shown here is derived from an EMBL/GenBank/DDBJ whole genome shotgun (WGS) entry which is preliminary data.</text>
</comment>
<dbReference type="PRINTS" id="PR01040">
    <property type="entry name" value="TRNASYNTHTYR"/>
</dbReference>
<feature type="binding site" evidence="11">
    <location>
        <position position="32"/>
    </location>
    <ligand>
        <name>L-tyrosine</name>
        <dbReference type="ChEBI" id="CHEBI:58315"/>
    </ligand>
</feature>
<dbReference type="GO" id="GO:0005524">
    <property type="term" value="F:ATP binding"/>
    <property type="evidence" value="ECO:0007669"/>
    <property type="project" value="UniProtKB-UniRule"/>
</dbReference>
<dbReference type="Pfam" id="PF00579">
    <property type="entry name" value="tRNA-synt_1b"/>
    <property type="match status" value="1"/>
</dbReference>
<evidence type="ECO:0000256" key="9">
    <source>
        <dbReference type="ARBA" id="ARBA00048248"/>
    </source>
</evidence>
<dbReference type="GO" id="GO:0042803">
    <property type="term" value="F:protein homodimerization activity"/>
    <property type="evidence" value="ECO:0007669"/>
    <property type="project" value="UniProtKB-ARBA"/>
</dbReference>
<evidence type="ECO:0000256" key="2">
    <source>
        <dbReference type="ARBA" id="ARBA00022490"/>
    </source>
</evidence>
<dbReference type="EC" id="6.1.1.1" evidence="11"/>
<keyword evidence="2 11" id="KW-0963">Cytoplasm</keyword>
<dbReference type="GO" id="GO:0003723">
    <property type="term" value="F:RNA binding"/>
    <property type="evidence" value="ECO:0007669"/>
    <property type="project" value="UniProtKB-KW"/>
</dbReference>
<comment type="subcellular location">
    <subcellularLocation>
        <location evidence="1 11">Cytoplasm</location>
    </subcellularLocation>
</comment>
<dbReference type="InterPro" id="IPR002307">
    <property type="entry name" value="Tyr-tRNA-ligase"/>
</dbReference>
<dbReference type="Gene3D" id="3.10.290.10">
    <property type="entry name" value="RNA-binding S4 domain"/>
    <property type="match status" value="1"/>
</dbReference>
<dbReference type="HAMAP" id="MF_02006">
    <property type="entry name" value="Tyr_tRNA_synth_type1"/>
    <property type="match status" value="1"/>
</dbReference>
<keyword evidence="6 12" id="KW-0694">RNA-binding</keyword>
<dbReference type="AlphaFoldDB" id="A0A259TVH6"/>
<protein>
    <recommendedName>
        <fullName evidence="11">Tyrosine--tRNA ligase</fullName>
        <ecNumber evidence="11">6.1.1.1</ecNumber>
    </recommendedName>
    <alternativeName>
        <fullName evidence="11">Tyrosyl-tRNA synthetase</fullName>
        <shortName evidence="11">TyrRS</shortName>
    </alternativeName>
</protein>
<name>A0A259TVH6_9BACT</name>
<keyword evidence="7 11" id="KW-0648">Protein biosynthesis</keyword>
<sequence length="422" mass="45776">MTLLDDLRWRGVVFDHTPDLEDHLASGSVTAYCGFDPTADSLHVGSLLPLMGLARLQRAGHTPIALVGGGTGLIGDPSGKRAERTLQTREQIDANVRGIQAQMESFLSFEGEHAAKVLNNADWLTTIPLTDFLRDVGKHFTIASMTAKESVKSRLESEIGLSFTEFSYQLLQAYDFLVLHDKEGVTMQVGGSDQWGNITAGTDLLRKTRGAKGHGLVYPLIKNAAGTKFGKTEAGTVWLDPERTSPYRFYQFWMRTDDSDVVDYLKAFTWLSHEEIDALEAEHAEAPHKRVAQRALAQAVTRMVHGDAGLEAAERATEALFGGDLAALTVRDLGEVFEGVPESTRASGDLEGEGVDIVTLLADAGAAKSKGEARRLVEGGGVRLGNEKVDGIDQMVTTADALHGEVIVVRMGKKRVHLVRLA</sequence>
<dbReference type="InterPro" id="IPR024088">
    <property type="entry name" value="Tyr-tRNA-ligase_bac-type"/>
</dbReference>
<dbReference type="PANTHER" id="PTHR11766">
    <property type="entry name" value="TYROSYL-TRNA SYNTHETASE"/>
    <property type="match status" value="1"/>
</dbReference>
<comment type="function">
    <text evidence="11">Catalyzes the attachment of tyrosine to tRNA(Tyr) in a two-step reaction: tyrosine is first activated by ATP to form Tyr-AMP and then transferred to the acceptor end of tRNA(Tyr).</text>
</comment>
<keyword evidence="5 11" id="KW-0067">ATP-binding</keyword>
<feature type="domain" description="Tyrosine--tRNA ligase SYY-like C-terminal" evidence="13">
    <location>
        <begin position="333"/>
        <end position="419"/>
    </location>
</feature>
<dbReference type="OrthoDB" id="9804243at2"/>
<dbReference type="InParanoid" id="A0A259TVH6"/>
<keyword evidence="15" id="KW-1185">Reference proteome</keyword>
<keyword evidence="8 11" id="KW-0030">Aminoacyl-tRNA synthetase</keyword>
<dbReference type="InterPro" id="IPR054608">
    <property type="entry name" value="SYY-like_C"/>
</dbReference>
<dbReference type="Gene3D" id="3.40.50.620">
    <property type="entry name" value="HUPs"/>
    <property type="match status" value="1"/>
</dbReference>
<dbReference type="FunCoup" id="A0A259TVH6">
    <property type="interactions" value="528"/>
</dbReference>
<dbReference type="InterPro" id="IPR014729">
    <property type="entry name" value="Rossmann-like_a/b/a_fold"/>
</dbReference>
<evidence type="ECO:0000256" key="8">
    <source>
        <dbReference type="ARBA" id="ARBA00023146"/>
    </source>
</evidence>
<feature type="binding site" evidence="11">
    <location>
        <position position="168"/>
    </location>
    <ligand>
        <name>L-tyrosine</name>
        <dbReference type="ChEBI" id="CHEBI:58315"/>
    </ligand>
</feature>
<evidence type="ECO:0000256" key="11">
    <source>
        <dbReference type="HAMAP-Rule" id="MF_02006"/>
    </source>
</evidence>
<accession>A0A259TVH6</accession>
<dbReference type="Pfam" id="PF22421">
    <property type="entry name" value="SYY_C-terminal"/>
    <property type="match status" value="1"/>
</dbReference>
<keyword evidence="4 11" id="KW-0547">Nucleotide-binding</keyword>
<evidence type="ECO:0000256" key="6">
    <source>
        <dbReference type="ARBA" id="ARBA00022884"/>
    </source>
</evidence>
<dbReference type="CDD" id="cd00165">
    <property type="entry name" value="S4"/>
    <property type="match status" value="1"/>
</dbReference>
<evidence type="ECO:0000256" key="10">
    <source>
        <dbReference type="ARBA" id="ARBA00060965"/>
    </source>
</evidence>
<dbReference type="SUPFAM" id="SSF55174">
    <property type="entry name" value="Alpha-L RNA-binding motif"/>
    <property type="match status" value="1"/>
</dbReference>
<feature type="short sequence motif" description="'KMSKS' region" evidence="11">
    <location>
        <begin position="228"/>
        <end position="232"/>
    </location>
</feature>
<feature type="binding site" evidence="11">
    <location>
        <position position="172"/>
    </location>
    <ligand>
        <name>L-tyrosine</name>
        <dbReference type="ChEBI" id="CHEBI:58315"/>
    </ligand>
</feature>
<dbReference type="InterPro" id="IPR002305">
    <property type="entry name" value="aa-tRNA-synth_Ic"/>
</dbReference>
<evidence type="ECO:0000313" key="14">
    <source>
        <dbReference type="EMBL" id="OZC01765.1"/>
    </source>
</evidence>
<evidence type="ECO:0000256" key="3">
    <source>
        <dbReference type="ARBA" id="ARBA00022598"/>
    </source>
</evidence>
<evidence type="ECO:0000256" key="7">
    <source>
        <dbReference type="ARBA" id="ARBA00022917"/>
    </source>
</evidence>
<dbReference type="NCBIfam" id="TIGR00234">
    <property type="entry name" value="tyrS"/>
    <property type="match status" value="1"/>
</dbReference>
<proteinExistence type="inferred from homology"/>